<dbReference type="EMBL" id="JAIWYP010000011">
    <property type="protein sequence ID" value="KAH3740895.1"/>
    <property type="molecule type" value="Genomic_DNA"/>
</dbReference>
<evidence type="ECO:0000313" key="3">
    <source>
        <dbReference type="EMBL" id="KAH3740895.1"/>
    </source>
</evidence>
<organism evidence="3 4">
    <name type="scientific">Dreissena polymorpha</name>
    <name type="common">Zebra mussel</name>
    <name type="synonym">Mytilus polymorpha</name>
    <dbReference type="NCBI Taxonomy" id="45954"/>
    <lineage>
        <taxon>Eukaryota</taxon>
        <taxon>Metazoa</taxon>
        <taxon>Spiralia</taxon>
        <taxon>Lophotrochozoa</taxon>
        <taxon>Mollusca</taxon>
        <taxon>Bivalvia</taxon>
        <taxon>Autobranchia</taxon>
        <taxon>Heteroconchia</taxon>
        <taxon>Euheterodonta</taxon>
        <taxon>Imparidentia</taxon>
        <taxon>Neoheterodontei</taxon>
        <taxon>Myida</taxon>
        <taxon>Dreissenoidea</taxon>
        <taxon>Dreissenidae</taxon>
        <taxon>Dreissena</taxon>
    </lineage>
</organism>
<proteinExistence type="predicted"/>
<dbReference type="AlphaFoldDB" id="A0A9D4D954"/>
<comment type="caution">
    <text evidence="3">The sequence shown here is derived from an EMBL/GenBank/DDBJ whole genome shotgun (WGS) entry which is preliminary data.</text>
</comment>
<reference evidence="3" key="1">
    <citation type="journal article" date="2019" name="bioRxiv">
        <title>The Genome of the Zebra Mussel, Dreissena polymorpha: A Resource for Invasive Species Research.</title>
        <authorList>
            <person name="McCartney M.A."/>
            <person name="Auch B."/>
            <person name="Kono T."/>
            <person name="Mallez S."/>
            <person name="Zhang Y."/>
            <person name="Obille A."/>
            <person name="Becker A."/>
            <person name="Abrahante J.E."/>
            <person name="Garbe J."/>
            <person name="Badalamenti J.P."/>
            <person name="Herman A."/>
            <person name="Mangelson H."/>
            <person name="Liachko I."/>
            <person name="Sullivan S."/>
            <person name="Sone E.D."/>
            <person name="Koren S."/>
            <person name="Silverstein K.A.T."/>
            <person name="Beckman K.B."/>
            <person name="Gohl D.M."/>
        </authorList>
    </citation>
    <scope>NUCLEOTIDE SEQUENCE</scope>
    <source>
        <strain evidence="3">Duluth1</strain>
        <tissue evidence="3">Whole animal</tissue>
    </source>
</reference>
<gene>
    <name evidence="3" type="ORF">DPMN_047612</name>
</gene>
<evidence type="ECO:0000313" key="4">
    <source>
        <dbReference type="Proteomes" id="UP000828390"/>
    </source>
</evidence>
<feature type="region of interest" description="Disordered" evidence="2">
    <location>
        <begin position="39"/>
        <end position="58"/>
    </location>
</feature>
<sequence>MGSALLSSRFADLEKQREELRSDVVYLQSQSMRNNVIFTNMPEDNASGNETSEESEKKLRQNLETALKLRKETVCSIKFERVHRTPGYPTPGNIRNMVAKFTFF</sequence>
<evidence type="ECO:0000256" key="1">
    <source>
        <dbReference type="SAM" id="Coils"/>
    </source>
</evidence>
<protein>
    <submittedName>
        <fullName evidence="3">Uncharacterized protein</fullName>
    </submittedName>
</protein>
<evidence type="ECO:0000256" key="2">
    <source>
        <dbReference type="SAM" id="MobiDB-lite"/>
    </source>
</evidence>
<reference evidence="3" key="2">
    <citation type="submission" date="2020-11" db="EMBL/GenBank/DDBJ databases">
        <authorList>
            <person name="McCartney M.A."/>
            <person name="Auch B."/>
            <person name="Kono T."/>
            <person name="Mallez S."/>
            <person name="Becker A."/>
            <person name="Gohl D.M."/>
            <person name="Silverstein K.A.T."/>
            <person name="Koren S."/>
            <person name="Bechman K.B."/>
            <person name="Herman A."/>
            <person name="Abrahante J.E."/>
            <person name="Garbe J."/>
        </authorList>
    </citation>
    <scope>NUCLEOTIDE SEQUENCE</scope>
    <source>
        <strain evidence="3">Duluth1</strain>
        <tissue evidence="3">Whole animal</tissue>
    </source>
</reference>
<feature type="coiled-coil region" evidence="1">
    <location>
        <begin position="3"/>
        <end position="30"/>
    </location>
</feature>
<dbReference type="Proteomes" id="UP000828390">
    <property type="component" value="Unassembled WGS sequence"/>
</dbReference>
<keyword evidence="1" id="KW-0175">Coiled coil</keyword>
<accession>A0A9D4D954</accession>
<keyword evidence="4" id="KW-1185">Reference proteome</keyword>
<dbReference type="Gene3D" id="3.30.70.1820">
    <property type="entry name" value="L1 transposable element, RRM domain"/>
    <property type="match status" value="1"/>
</dbReference>
<name>A0A9D4D954_DREPO</name>